<dbReference type="Pfam" id="PF00535">
    <property type="entry name" value="Glycos_transf_2"/>
    <property type="match status" value="1"/>
</dbReference>
<dbReference type="GO" id="GO:0016757">
    <property type="term" value="F:glycosyltransferase activity"/>
    <property type="evidence" value="ECO:0007669"/>
    <property type="project" value="UniProtKB-KW"/>
</dbReference>
<protein>
    <submittedName>
        <fullName evidence="7">Glycosyltransferase</fullName>
        <ecNumber evidence="7">2.4.-.-</ecNumber>
    </submittedName>
</protein>
<gene>
    <name evidence="7" type="ORF">H9742_02315</name>
</gene>
<dbReference type="CDD" id="cd02440">
    <property type="entry name" value="AdoMet_MTases"/>
    <property type="match status" value="1"/>
</dbReference>
<dbReference type="Gene3D" id="3.40.50.150">
    <property type="entry name" value="Vaccinia Virus protein VP39"/>
    <property type="match status" value="1"/>
</dbReference>
<dbReference type="EMBL" id="DXGH01000010">
    <property type="protein sequence ID" value="HIW80353.1"/>
    <property type="molecule type" value="Genomic_DNA"/>
</dbReference>
<dbReference type="InterPro" id="IPR001173">
    <property type="entry name" value="Glyco_trans_2-like"/>
</dbReference>
<comment type="pathway">
    <text evidence="1">Cell wall biogenesis; cell wall polysaccharide biosynthesis.</text>
</comment>
<accession>A0A9D1UAR1</accession>
<dbReference type="PANTHER" id="PTHR43179">
    <property type="entry name" value="RHAMNOSYLTRANSFERASE WBBL"/>
    <property type="match status" value="1"/>
</dbReference>
<evidence type="ECO:0000256" key="2">
    <source>
        <dbReference type="ARBA" id="ARBA00006739"/>
    </source>
</evidence>
<keyword evidence="4 7" id="KW-0808">Transferase</keyword>
<organism evidence="7 8">
    <name type="scientific">Candidatus Acetatifactor stercoripullorum</name>
    <dbReference type="NCBI Taxonomy" id="2838414"/>
    <lineage>
        <taxon>Bacteria</taxon>
        <taxon>Bacillati</taxon>
        <taxon>Bacillota</taxon>
        <taxon>Clostridia</taxon>
        <taxon>Lachnospirales</taxon>
        <taxon>Lachnospiraceae</taxon>
        <taxon>Acetatifactor</taxon>
    </lineage>
</organism>
<sequence>MDPKYDALIMTIAKDFLRLKNNYHRLVKNMPARRLIFVGNAEVGELAAQLNLGERVGFINEDELLPFGDVHSIMQDVLRRRDVPRGVTGWYYQQFLKMQYSFLCKDDYYLVWDGDTIPCKPFTMFHEDGATPFFDLKQEYHEEYFVTIGKLFPGMQKCIGPSFISEHMLLRCDIMRNLIGDIMKNDNLKGGSFFERIIRCIDVDKLVSNSFSEFETYGTYTCFQYFNSYRMRTWHSFRYAGNFFDSDKISDSDYEWLSRDFDAVSFEKGHTVREDHKDVFTKKEYQEKLSARKILELAQQEFEEGYLEIWEDSLTEADREAMHYEKLGDRYLNSNKNQAFLCYENAEFLCNNRALQRKLRMKKEQLWNTGEITVDKVSIVIVSYNSQYLMEKCLESIRQYCNPQCCQIVVVDNASTDGVREWLQQQKDVKLILSEENMGFPKGCNVGIENSDARNDIFLLNNDTRMAPNALFWLRMGLYENSHVGAVGCMSNYGGNDQQIDVTFMLPKEYLDYGKTINIYSENPYEERNRLCGFAMLLRRPVLDAVGELDEKLTPGYYDDDDLSVRIKEAGYCLRVCHNSFIYHAGSQSFGKRKNLDEIIEKNYKYMLNKWHVDIPTNSLMNAEAVKLICERHIKDEEIAVLEIGAGCGNTLGRLRYLFPKAVLYGIEEDEIAVKYAVQNVEITAGNWKTMDIPFEEHFFDYVIYSNRWGQTLDEELLISRIERYIKEDGMLII</sequence>
<dbReference type="InterPro" id="IPR013216">
    <property type="entry name" value="Methyltransf_11"/>
</dbReference>
<dbReference type="InterPro" id="IPR029063">
    <property type="entry name" value="SAM-dependent_MTases_sf"/>
</dbReference>
<dbReference type="Gene3D" id="3.90.550.10">
    <property type="entry name" value="Spore Coat Polysaccharide Biosynthesis Protein SpsA, Chain A"/>
    <property type="match status" value="1"/>
</dbReference>
<dbReference type="Pfam" id="PF20102">
    <property type="entry name" value="DUF6492"/>
    <property type="match status" value="1"/>
</dbReference>
<dbReference type="GO" id="GO:0008757">
    <property type="term" value="F:S-adenosylmethionine-dependent methyltransferase activity"/>
    <property type="evidence" value="ECO:0007669"/>
    <property type="project" value="InterPro"/>
</dbReference>
<reference evidence="7" key="1">
    <citation type="journal article" date="2021" name="PeerJ">
        <title>Extensive microbial diversity within the chicken gut microbiome revealed by metagenomics and culture.</title>
        <authorList>
            <person name="Gilroy R."/>
            <person name="Ravi A."/>
            <person name="Getino M."/>
            <person name="Pursley I."/>
            <person name="Horton D.L."/>
            <person name="Alikhan N.F."/>
            <person name="Baker D."/>
            <person name="Gharbi K."/>
            <person name="Hall N."/>
            <person name="Watson M."/>
            <person name="Adriaenssens E.M."/>
            <person name="Foster-Nyarko E."/>
            <person name="Jarju S."/>
            <person name="Secka A."/>
            <person name="Antonio M."/>
            <person name="Oren A."/>
            <person name="Chaudhuri R.R."/>
            <person name="La Ragione R."/>
            <person name="Hildebrand F."/>
            <person name="Pallen M.J."/>
        </authorList>
    </citation>
    <scope>NUCLEOTIDE SEQUENCE</scope>
    <source>
        <strain evidence="7">CHK195-6426</strain>
    </source>
</reference>
<dbReference type="PANTHER" id="PTHR43179:SF12">
    <property type="entry name" value="GALACTOFURANOSYLTRANSFERASE GLFT2"/>
    <property type="match status" value="1"/>
</dbReference>
<dbReference type="SUPFAM" id="SSF53335">
    <property type="entry name" value="S-adenosyl-L-methionine-dependent methyltransferases"/>
    <property type="match status" value="1"/>
</dbReference>
<dbReference type="SUPFAM" id="SSF53448">
    <property type="entry name" value="Nucleotide-diphospho-sugar transferases"/>
    <property type="match status" value="1"/>
</dbReference>
<reference evidence="7" key="2">
    <citation type="submission" date="2021-04" db="EMBL/GenBank/DDBJ databases">
        <authorList>
            <person name="Gilroy R."/>
        </authorList>
    </citation>
    <scope>NUCLEOTIDE SEQUENCE</scope>
    <source>
        <strain evidence="7">CHK195-6426</strain>
    </source>
</reference>
<dbReference type="InterPro" id="IPR045499">
    <property type="entry name" value="DUF6492"/>
</dbReference>
<evidence type="ECO:0000259" key="6">
    <source>
        <dbReference type="Pfam" id="PF08241"/>
    </source>
</evidence>
<name>A0A9D1UAR1_9FIRM</name>
<keyword evidence="3 7" id="KW-0328">Glycosyltransferase</keyword>
<dbReference type="CDD" id="cd04186">
    <property type="entry name" value="GT_2_like_c"/>
    <property type="match status" value="1"/>
</dbReference>
<evidence type="ECO:0000256" key="3">
    <source>
        <dbReference type="ARBA" id="ARBA00022676"/>
    </source>
</evidence>
<dbReference type="Pfam" id="PF08241">
    <property type="entry name" value="Methyltransf_11"/>
    <property type="match status" value="1"/>
</dbReference>
<comment type="caution">
    <text evidence="7">The sequence shown here is derived from an EMBL/GenBank/DDBJ whole genome shotgun (WGS) entry which is preliminary data.</text>
</comment>
<dbReference type="InterPro" id="IPR029044">
    <property type="entry name" value="Nucleotide-diphossugar_trans"/>
</dbReference>
<feature type="domain" description="Methyltransferase type 11" evidence="6">
    <location>
        <begin position="642"/>
        <end position="734"/>
    </location>
</feature>
<evidence type="ECO:0000256" key="1">
    <source>
        <dbReference type="ARBA" id="ARBA00004776"/>
    </source>
</evidence>
<dbReference type="AlphaFoldDB" id="A0A9D1UAR1"/>
<feature type="domain" description="Glycosyltransferase 2-like" evidence="5">
    <location>
        <begin position="378"/>
        <end position="540"/>
    </location>
</feature>
<dbReference type="Proteomes" id="UP000824265">
    <property type="component" value="Unassembled WGS sequence"/>
</dbReference>
<comment type="similarity">
    <text evidence="2">Belongs to the glycosyltransferase 2 family.</text>
</comment>
<evidence type="ECO:0000313" key="8">
    <source>
        <dbReference type="Proteomes" id="UP000824265"/>
    </source>
</evidence>
<evidence type="ECO:0000313" key="7">
    <source>
        <dbReference type="EMBL" id="HIW80353.1"/>
    </source>
</evidence>
<proteinExistence type="inferred from homology"/>
<evidence type="ECO:0000256" key="4">
    <source>
        <dbReference type="ARBA" id="ARBA00022679"/>
    </source>
</evidence>
<dbReference type="EC" id="2.4.-.-" evidence="7"/>
<evidence type="ECO:0000259" key="5">
    <source>
        <dbReference type="Pfam" id="PF00535"/>
    </source>
</evidence>